<dbReference type="EMBL" id="CAWUFR010000235">
    <property type="protein sequence ID" value="CAK6973661.1"/>
    <property type="molecule type" value="Genomic_DNA"/>
</dbReference>
<proteinExistence type="predicted"/>
<reference evidence="1 2" key="1">
    <citation type="submission" date="2024-01" db="EMBL/GenBank/DDBJ databases">
        <authorList>
            <person name="Alioto T."/>
            <person name="Alioto T."/>
            <person name="Gomez Garrido J."/>
        </authorList>
    </citation>
    <scope>NUCLEOTIDE SEQUENCE [LARGE SCALE GENOMIC DNA]</scope>
</reference>
<evidence type="ECO:0000313" key="2">
    <source>
        <dbReference type="Proteomes" id="UP001314229"/>
    </source>
</evidence>
<name>A0AAV1PPQ5_SCOSC</name>
<protein>
    <submittedName>
        <fullName evidence="1">Uncharacterized protein LOC115556641</fullName>
    </submittedName>
</protein>
<feature type="non-terminal residue" evidence="1">
    <location>
        <position position="1"/>
    </location>
</feature>
<sequence length="71" mass="8022">SNGGNYNEEEGPSTSTAQLTSLPVKQIYKVYLQAQINKSHLEMEHIRLQITKTQMEIQLLDHQLNVGDVPT</sequence>
<evidence type="ECO:0000313" key="1">
    <source>
        <dbReference type="EMBL" id="CAK6973661.1"/>
    </source>
</evidence>
<dbReference type="Proteomes" id="UP001314229">
    <property type="component" value="Unassembled WGS sequence"/>
</dbReference>
<comment type="caution">
    <text evidence="1">The sequence shown here is derived from an EMBL/GenBank/DDBJ whole genome shotgun (WGS) entry which is preliminary data.</text>
</comment>
<organism evidence="1 2">
    <name type="scientific">Scomber scombrus</name>
    <name type="common">Atlantic mackerel</name>
    <name type="synonym">Scomber vernalis</name>
    <dbReference type="NCBI Taxonomy" id="13677"/>
    <lineage>
        <taxon>Eukaryota</taxon>
        <taxon>Metazoa</taxon>
        <taxon>Chordata</taxon>
        <taxon>Craniata</taxon>
        <taxon>Vertebrata</taxon>
        <taxon>Euteleostomi</taxon>
        <taxon>Actinopterygii</taxon>
        <taxon>Neopterygii</taxon>
        <taxon>Teleostei</taxon>
        <taxon>Neoteleostei</taxon>
        <taxon>Acanthomorphata</taxon>
        <taxon>Pelagiaria</taxon>
        <taxon>Scombriformes</taxon>
        <taxon>Scombridae</taxon>
        <taxon>Scomber</taxon>
    </lineage>
</organism>
<gene>
    <name evidence="1" type="ORF">FSCOSCO3_A015784</name>
</gene>
<accession>A0AAV1PPQ5</accession>
<keyword evidence="2" id="KW-1185">Reference proteome</keyword>
<dbReference type="AlphaFoldDB" id="A0AAV1PPQ5"/>